<evidence type="ECO:0000313" key="15">
    <source>
        <dbReference type="Proteomes" id="UP000286113"/>
    </source>
</evidence>
<dbReference type="EMBL" id="QRVA01000004">
    <property type="protein sequence ID" value="RGS18327.1"/>
    <property type="molecule type" value="Genomic_DNA"/>
</dbReference>
<reference evidence="3" key="2">
    <citation type="submission" date="2021-12" db="EMBL/GenBank/DDBJ databases">
        <authorList>
            <person name="Lv X."/>
        </authorList>
    </citation>
    <scope>NUCLEOTIDE SEQUENCE</scope>
    <source>
        <strain evidence="3">HF2106</strain>
    </source>
</reference>
<dbReference type="InterPro" id="IPR027417">
    <property type="entry name" value="P-loop_NTPase"/>
</dbReference>
<gene>
    <name evidence="10" type="ORF">DW064_02095</name>
    <name evidence="9" type="ORF">DW250_00005</name>
    <name evidence="8" type="ORF">DWV53_11580</name>
    <name evidence="7" type="ORF">DWX90_12925</name>
    <name evidence="6" type="ORF">DWY11_03110</name>
    <name evidence="5" type="ORF">DXC61_04150</name>
    <name evidence="3" type="ORF">LYY06_09935</name>
    <name evidence="4" type="ORF">ONT23_02365</name>
</gene>
<dbReference type="EMBL" id="JAJTVO010000017">
    <property type="protein sequence ID" value="MCE4122581.1"/>
    <property type="molecule type" value="Genomic_DNA"/>
</dbReference>
<dbReference type="EMBL" id="QSSA01000006">
    <property type="protein sequence ID" value="RGL63205.1"/>
    <property type="molecule type" value="Genomic_DNA"/>
</dbReference>
<dbReference type="InterPro" id="IPR041682">
    <property type="entry name" value="AAA_14"/>
</dbReference>
<feature type="domain" description="AAA" evidence="1">
    <location>
        <begin position="21"/>
        <end position="154"/>
    </location>
</feature>
<dbReference type="EMBL" id="JAPDVH010000001">
    <property type="protein sequence ID" value="MCW4154402.1"/>
    <property type="molecule type" value="Genomic_DNA"/>
</dbReference>
<evidence type="ECO:0000259" key="1">
    <source>
        <dbReference type="Pfam" id="PF13173"/>
    </source>
</evidence>
<reference evidence="11 12" key="1">
    <citation type="submission" date="2018-08" db="EMBL/GenBank/DDBJ databases">
        <title>A genome reference for cultivated species of the human gut microbiota.</title>
        <authorList>
            <person name="Zou Y."/>
            <person name="Xue W."/>
            <person name="Luo G."/>
        </authorList>
    </citation>
    <scope>NUCLEOTIDE SEQUENCE [LARGE SCALE GENOMIC DNA]</scope>
    <source>
        <strain evidence="8 14">AF10-17</strain>
        <strain evidence="7 15">AF22-1</strain>
        <strain evidence="6 12">AF24-12</strain>
        <strain evidence="10 13">AF43-2</strain>
        <strain evidence="9 16">AM22-1</strain>
        <strain evidence="5 11">TF06-40</strain>
    </source>
</reference>
<dbReference type="Pfam" id="PF13635">
    <property type="entry name" value="DUF4143"/>
    <property type="match status" value="1"/>
</dbReference>
<dbReference type="Proteomes" id="UP000285776">
    <property type="component" value="Unassembled WGS sequence"/>
</dbReference>
<evidence type="ECO:0000313" key="6">
    <source>
        <dbReference type="EMBL" id="RGS18327.1"/>
    </source>
</evidence>
<dbReference type="Proteomes" id="UP000261187">
    <property type="component" value="Unassembled WGS sequence"/>
</dbReference>
<dbReference type="EMBL" id="QRIN01000001">
    <property type="protein sequence ID" value="RHG69650.1"/>
    <property type="molecule type" value="Genomic_DNA"/>
</dbReference>
<evidence type="ECO:0000313" key="3">
    <source>
        <dbReference type="EMBL" id="MCE4122581.1"/>
    </source>
</evidence>
<evidence type="ECO:0000313" key="16">
    <source>
        <dbReference type="Proteomes" id="UP000286501"/>
    </source>
</evidence>
<evidence type="ECO:0000313" key="7">
    <source>
        <dbReference type="EMBL" id="RGS45675.1"/>
    </source>
</evidence>
<dbReference type="Proteomes" id="UP000286501">
    <property type="component" value="Unassembled WGS sequence"/>
</dbReference>
<proteinExistence type="predicted"/>
<evidence type="ECO:0000313" key="5">
    <source>
        <dbReference type="EMBL" id="RGL63205.1"/>
    </source>
</evidence>
<evidence type="ECO:0000313" key="12">
    <source>
        <dbReference type="Proteomes" id="UP000283872"/>
    </source>
</evidence>
<reference evidence="4" key="3">
    <citation type="submission" date="2022-11" db="EMBL/GenBank/DDBJ databases">
        <title>Genomic repertoires linked with pathogenic potency of arthritogenic Prevotella copri isolated from the gut of rheumatoid arthritis patients.</title>
        <authorList>
            <person name="Nii T."/>
            <person name="Maeda Y."/>
            <person name="Motooka D."/>
            <person name="Naito M."/>
            <person name="Matsumoto Y."/>
            <person name="Ogawa T."/>
            <person name="Oguro-Igashira E."/>
            <person name="Kishikawa T."/>
            <person name="Yamashita M."/>
            <person name="Koizumi S."/>
            <person name="Kurakawa T."/>
            <person name="Okumura R."/>
            <person name="Kayama H."/>
            <person name="Murakami M."/>
            <person name="Sakaguchi T."/>
            <person name="Das B."/>
            <person name="Nakamura S."/>
            <person name="Okada Y."/>
            <person name="Kumanogoh A."/>
            <person name="Takeda K."/>
        </authorList>
    </citation>
    <scope>NUCLEOTIDE SEQUENCE</scope>
    <source>
        <strain evidence="4">H012_8</strain>
    </source>
</reference>
<evidence type="ECO:0000313" key="9">
    <source>
        <dbReference type="EMBL" id="RHG69650.1"/>
    </source>
</evidence>
<feature type="domain" description="DUF4143" evidence="2">
    <location>
        <begin position="225"/>
        <end position="397"/>
    </location>
</feature>
<dbReference type="EMBL" id="QRNN01000004">
    <property type="protein sequence ID" value="RHK50124.1"/>
    <property type="molecule type" value="Genomic_DNA"/>
</dbReference>
<sequence length="455" mass="51413">MKYLKRQIDKEFEAWKSSVEHKPLLVRGARQVGKSSAIRHLGESFPYFLEVNFERDKTVKEFFDGDLNVKFISEQLSAYFKVPVIPGKTLLFLDEIQACPNAIHSLWFFKEDYPELHVVAAGSLLEFALKDLGAYGVGRIRSMFVYPMSFDEFLYALGDDGLVSMKRNATSQKPLMNVFYERLVERFRSFLLIGGMPAAVAKYVDTNSYLEVDSVLSELKQTYIDDFVKYKAKVNPVLLRQTLFSVAHQVGSKFVFSQVEGGYTTAQVKNALEMLRDAGIIIPVWHTAANGIPLGAEINPKFVKYNLIDHGFLLNLLGIGDSTNSIVKELLVDNAADLVDKGSLTEMVAGLELLKYMSPNERHDLYYWQNLTRGTVSEVDYVLSRGIDIVPMEVKSGLRGSMASLYVFMEKEHIKYAIRCSLENFGEFVSPKGKKILVNPLYAISNLFSCGERLL</sequence>
<dbReference type="Proteomes" id="UP001209168">
    <property type="component" value="Unassembled WGS sequence"/>
</dbReference>
<accession>A0A3E5EB70</accession>
<evidence type="ECO:0000313" key="4">
    <source>
        <dbReference type="EMBL" id="MCW4154402.1"/>
    </source>
</evidence>
<protein>
    <submittedName>
        <fullName evidence="3">AAA family ATPase</fullName>
    </submittedName>
    <submittedName>
        <fullName evidence="10">DUF4143 domain-containing protein</fullName>
    </submittedName>
</protein>
<dbReference type="PANTHER" id="PTHR33295">
    <property type="entry name" value="ATPASE"/>
    <property type="match status" value="1"/>
</dbReference>
<evidence type="ECO:0000313" key="14">
    <source>
        <dbReference type="Proteomes" id="UP000285776"/>
    </source>
</evidence>
<comment type="caution">
    <text evidence="10">The sequence shown here is derived from an EMBL/GenBank/DDBJ whole genome shotgun (WGS) entry which is preliminary data.</text>
</comment>
<evidence type="ECO:0000313" key="13">
    <source>
        <dbReference type="Proteomes" id="UP000284562"/>
    </source>
</evidence>
<dbReference type="Proteomes" id="UP001200307">
    <property type="component" value="Unassembled WGS sequence"/>
</dbReference>
<dbReference type="Proteomes" id="UP000283872">
    <property type="component" value="Unassembled WGS sequence"/>
</dbReference>
<dbReference type="InterPro" id="IPR025420">
    <property type="entry name" value="DUF4143"/>
</dbReference>
<dbReference type="EMBL" id="QRVN01000031">
    <property type="protein sequence ID" value="RGS45675.1"/>
    <property type="molecule type" value="Genomic_DNA"/>
</dbReference>
<evidence type="ECO:0000313" key="8">
    <source>
        <dbReference type="EMBL" id="RGW77085.1"/>
    </source>
</evidence>
<dbReference type="EMBL" id="QSAV01000040">
    <property type="protein sequence ID" value="RGW77085.1"/>
    <property type="molecule type" value="Genomic_DNA"/>
</dbReference>
<organism evidence="10 13">
    <name type="scientific">Segatella copri</name>
    <dbReference type="NCBI Taxonomy" id="165179"/>
    <lineage>
        <taxon>Bacteria</taxon>
        <taxon>Pseudomonadati</taxon>
        <taxon>Bacteroidota</taxon>
        <taxon>Bacteroidia</taxon>
        <taxon>Bacteroidales</taxon>
        <taxon>Prevotellaceae</taxon>
        <taxon>Segatella</taxon>
    </lineage>
</organism>
<name>A0A3E5EB70_9BACT</name>
<dbReference type="Proteomes" id="UP000286113">
    <property type="component" value="Unassembled WGS sequence"/>
</dbReference>
<dbReference type="Pfam" id="PF13173">
    <property type="entry name" value="AAA_14"/>
    <property type="match status" value="1"/>
</dbReference>
<dbReference type="PANTHER" id="PTHR33295:SF7">
    <property type="entry name" value="ATPASE"/>
    <property type="match status" value="1"/>
</dbReference>
<dbReference type="SUPFAM" id="SSF52540">
    <property type="entry name" value="P-loop containing nucleoside triphosphate hydrolases"/>
    <property type="match status" value="1"/>
</dbReference>
<dbReference type="RefSeq" id="WP_117586118.1">
    <property type="nucleotide sequence ID" value="NZ_CATKVU010000006.1"/>
</dbReference>
<evidence type="ECO:0000259" key="2">
    <source>
        <dbReference type="Pfam" id="PF13635"/>
    </source>
</evidence>
<dbReference type="AlphaFoldDB" id="A0A3E5EB70"/>
<evidence type="ECO:0000313" key="11">
    <source>
        <dbReference type="Proteomes" id="UP000261187"/>
    </source>
</evidence>
<dbReference type="Proteomes" id="UP000284562">
    <property type="component" value="Unassembled WGS sequence"/>
</dbReference>
<evidence type="ECO:0000313" key="10">
    <source>
        <dbReference type="EMBL" id="RHK50124.1"/>
    </source>
</evidence>